<evidence type="ECO:0000313" key="14">
    <source>
        <dbReference type="Proteomes" id="UP000054988"/>
    </source>
</evidence>
<accession>A0A0W0FKM9</accession>
<evidence type="ECO:0008006" key="15">
    <source>
        <dbReference type="Google" id="ProtNLM"/>
    </source>
</evidence>
<dbReference type="PRINTS" id="PR00463">
    <property type="entry name" value="EP450I"/>
</dbReference>
<name>A0A0W0FKM9_MONRR</name>
<dbReference type="eggNOG" id="KOG0158">
    <property type="taxonomic scope" value="Eukaryota"/>
</dbReference>
<dbReference type="PANTHER" id="PTHR46206">
    <property type="entry name" value="CYTOCHROME P450"/>
    <property type="match status" value="1"/>
</dbReference>
<organism evidence="13 14">
    <name type="scientific">Moniliophthora roreri</name>
    <name type="common">Frosty pod rot fungus</name>
    <name type="synonym">Monilia roreri</name>
    <dbReference type="NCBI Taxonomy" id="221103"/>
    <lineage>
        <taxon>Eukaryota</taxon>
        <taxon>Fungi</taxon>
        <taxon>Dikarya</taxon>
        <taxon>Basidiomycota</taxon>
        <taxon>Agaricomycotina</taxon>
        <taxon>Agaricomycetes</taxon>
        <taxon>Agaricomycetidae</taxon>
        <taxon>Agaricales</taxon>
        <taxon>Marasmiineae</taxon>
        <taxon>Marasmiaceae</taxon>
        <taxon>Moniliophthora</taxon>
    </lineage>
</organism>
<dbReference type="GO" id="GO:0005506">
    <property type="term" value="F:iron ion binding"/>
    <property type="evidence" value="ECO:0007669"/>
    <property type="project" value="InterPro"/>
</dbReference>
<dbReference type="InterPro" id="IPR002401">
    <property type="entry name" value="Cyt_P450_E_grp-I"/>
</dbReference>
<comment type="cofactor">
    <cofactor evidence="1 12">
        <name>heme</name>
        <dbReference type="ChEBI" id="CHEBI:30413"/>
    </cofactor>
</comment>
<dbReference type="Pfam" id="PF00067">
    <property type="entry name" value="p450"/>
    <property type="match status" value="1"/>
</dbReference>
<comment type="similarity">
    <text evidence="3">Belongs to the cytochrome P450 family.</text>
</comment>
<dbReference type="InterPro" id="IPR001128">
    <property type="entry name" value="Cyt_P450"/>
</dbReference>
<dbReference type="AlphaFoldDB" id="A0A0W0FKM9"/>
<keyword evidence="4 12" id="KW-0349">Heme</keyword>
<evidence type="ECO:0000256" key="10">
    <source>
        <dbReference type="ARBA" id="ARBA00023033"/>
    </source>
</evidence>
<keyword evidence="5" id="KW-0812">Transmembrane</keyword>
<comment type="caution">
    <text evidence="13">The sequence shown here is derived from an EMBL/GenBank/DDBJ whole genome shotgun (WGS) entry which is preliminary data.</text>
</comment>
<dbReference type="InterPro" id="IPR036396">
    <property type="entry name" value="Cyt_P450_sf"/>
</dbReference>
<evidence type="ECO:0000256" key="2">
    <source>
        <dbReference type="ARBA" id="ARBA00004370"/>
    </source>
</evidence>
<feature type="binding site" description="axial binding residue" evidence="12">
    <location>
        <position position="440"/>
    </location>
    <ligand>
        <name>heme</name>
        <dbReference type="ChEBI" id="CHEBI:30413"/>
    </ligand>
    <ligandPart>
        <name>Fe</name>
        <dbReference type="ChEBI" id="CHEBI:18248"/>
    </ligandPart>
</feature>
<keyword evidence="11" id="KW-0472">Membrane</keyword>
<evidence type="ECO:0000256" key="6">
    <source>
        <dbReference type="ARBA" id="ARBA00022723"/>
    </source>
</evidence>
<reference evidence="13 14" key="1">
    <citation type="submission" date="2015-12" db="EMBL/GenBank/DDBJ databases">
        <title>Draft genome sequence of Moniliophthora roreri, the causal agent of frosty pod rot of cacao.</title>
        <authorList>
            <person name="Aime M.C."/>
            <person name="Diaz-Valderrama J.R."/>
            <person name="Kijpornyongpan T."/>
            <person name="Phillips-Mora W."/>
        </authorList>
    </citation>
    <scope>NUCLEOTIDE SEQUENCE [LARGE SCALE GENOMIC DNA]</scope>
    <source>
        <strain evidence="13 14">MCA 2952</strain>
    </source>
</reference>
<sequence>MNHTLANIAVAASAVFLTVKFLQVWARAAKLDGIPTVGATGFLSSFGGSLKTFKHAREIIQEGYEKYQGQLFKIPMYDYWQVIVTSPQLLDELRKAPDDVLSFPDATNASLQIEHTFGPEIHYDPYHTTVIKGALTRNIGNKFPEVRDEIAEAFSDEVPLTDDWSSHVLMGKVMRVVARATNRLFVGLPLCRNEEWMDINIRFTIEVVIAARIINLFPHLVGKMMTPVHKSIKRAMVHLGPNIEERLKKEEEYGRDYPDRPNDFVSWLMDEARTPQHRQTRDTVLRVLSTNFAAIHTTTIAFTNAMFYLAAYPQYVPELRQEVEGIVNEHGWSKASMQKLRKLDSFLKETARDFTLGCVALNRMALKDFTFSDGTTIPKGTLVGTASWAIHHDEKYYTDPHSFVPFRFADMREDDGESIKHQMIAPTTEYMFFGTERHACPGRFFAVNELKALMSHVLLNYDVKLETEGVVPECDWFGLGNSPNRTAEVMFRKRKV</sequence>
<keyword evidence="8" id="KW-0560">Oxidoreductase</keyword>
<dbReference type="EMBL" id="LATX01001879">
    <property type="protein sequence ID" value="KTB36871.1"/>
    <property type="molecule type" value="Genomic_DNA"/>
</dbReference>
<gene>
    <name evidence="13" type="ORF">WG66_10531</name>
</gene>
<dbReference type="GO" id="GO:0004497">
    <property type="term" value="F:monooxygenase activity"/>
    <property type="evidence" value="ECO:0007669"/>
    <property type="project" value="UniProtKB-KW"/>
</dbReference>
<dbReference type="Gene3D" id="1.10.630.10">
    <property type="entry name" value="Cytochrome P450"/>
    <property type="match status" value="1"/>
</dbReference>
<evidence type="ECO:0000256" key="3">
    <source>
        <dbReference type="ARBA" id="ARBA00010617"/>
    </source>
</evidence>
<dbReference type="GO" id="GO:0016020">
    <property type="term" value="C:membrane"/>
    <property type="evidence" value="ECO:0007669"/>
    <property type="project" value="UniProtKB-SubCell"/>
</dbReference>
<evidence type="ECO:0000256" key="8">
    <source>
        <dbReference type="ARBA" id="ARBA00023002"/>
    </source>
</evidence>
<evidence type="ECO:0000256" key="12">
    <source>
        <dbReference type="PIRSR" id="PIRSR602401-1"/>
    </source>
</evidence>
<comment type="subcellular location">
    <subcellularLocation>
        <location evidence="2">Membrane</location>
    </subcellularLocation>
</comment>
<evidence type="ECO:0000256" key="4">
    <source>
        <dbReference type="ARBA" id="ARBA00022617"/>
    </source>
</evidence>
<evidence type="ECO:0000256" key="11">
    <source>
        <dbReference type="ARBA" id="ARBA00023136"/>
    </source>
</evidence>
<proteinExistence type="inferred from homology"/>
<keyword evidence="7" id="KW-1133">Transmembrane helix</keyword>
<dbReference type="GO" id="GO:0016705">
    <property type="term" value="F:oxidoreductase activity, acting on paired donors, with incorporation or reduction of molecular oxygen"/>
    <property type="evidence" value="ECO:0007669"/>
    <property type="project" value="InterPro"/>
</dbReference>
<dbReference type="Proteomes" id="UP000054988">
    <property type="component" value="Unassembled WGS sequence"/>
</dbReference>
<evidence type="ECO:0000256" key="1">
    <source>
        <dbReference type="ARBA" id="ARBA00001971"/>
    </source>
</evidence>
<keyword evidence="10" id="KW-0503">Monooxygenase</keyword>
<dbReference type="GO" id="GO:0020037">
    <property type="term" value="F:heme binding"/>
    <property type="evidence" value="ECO:0007669"/>
    <property type="project" value="InterPro"/>
</dbReference>
<evidence type="ECO:0000256" key="7">
    <source>
        <dbReference type="ARBA" id="ARBA00022989"/>
    </source>
</evidence>
<dbReference type="PANTHER" id="PTHR46206:SF5">
    <property type="entry name" value="P450, PUTATIVE (EUROFUNG)-RELATED"/>
    <property type="match status" value="1"/>
</dbReference>
<evidence type="ECO:0000313" key="13">
    <source>
        <dbReference type="EMBL" id="KTB36871.1"/>
    </source>
</evidence>
<protein>
    <recommendedName>
        <fullName evidence="15">Cytochrome P450</fullName>
    </recommendedName>
</protein>
<evidence type="ECO:0000256" key="9">
    <source>
        <dbReference type="ARBA" id="ARBA00023004"/>
    </source>
</evidence>
<keyword evidence="6 12" id="KW-0479">Metal-binding</keyword>
<evidence type="ECO:0000256" key="5">
    <source>
        <dbReference type="ARBA" id="ARBA00022692"/>
    </source>
</evidence>
<keyword evidence="9 12" id="KW-0408">Iron</keyword>
<dbReference type="CDD" id="cd11041">
    <property type="entry name" value="CYP503A1-like"/>
    <property type="match status" value="1"/>
</dbReference>
<dbReference type="SUPFAM" id="SSF48264">
    <property type="entry name" value="Cytochrome P450"/>
    <property type="match status" value="1"/>
</dbReference>